<evidence type="ECO:0000259" key="2">
    <source>
        <dbReference type="PROSITE" id="PS51272"/>
    </source>
</evidence>
<feature type="domain" description="SLH" evidence="2">
    <location>
        <begin position="2"/>
        <end position="65"/>
    </location>
</feature>
<proteinExistence type="predicted"/>
<dbReference type="HOGENOM" id="CLU_1871178_0_0_9"/>
<gene>
    <name evidence="3" type="ordered locus">BCE_2833</name>
</gene>
<dbReference type="Pfam" id="PF00395">
    <property type="entry name" value="SLH"/>
    <property type="match status" value="1"/>
</dbReference>
<protein>
    <submittedName>
        <fullName evidence="3">S-layer protein, putative</fullName>
    </submittedName>
</protein>
<dbReference type="PANTHER" id="PTHR30619:SF7">
    <property type="entry name" value="BETA-LACTAMASE DOMAIN PROTEIN"/>
    <property type="match status" value="1"/>
</dbReference>
<dbReference type="AlphaFoldDB" id="Q736R7"/>
<evidence type="ECO:0000313" key="4">
    <source>
        <dbReference type="Proteomes" id="UP000002527"/>
    </source>
</evidence>
<dbReference type="Proteomes" id="UP000002527">
    <property type="component" value="Chromosome"/>
</dbReference>
<sequence length="136" mass="14854">MQTSISLMFHLITEGYNYVKILAQNNITAGLPDGTFGPDVKVTREQFAAFLARVLEPSFRPALPKPKGELEVHYIDVGQGDATFIKSPSGETILIDGGNNGKGKVVANYLKGLGFQTIDYMIATHPDAYNLFSKKC</sequence>
<keyword evidence="1" id="KW-0732">Signal</keyword>
<reference evidence="3 4" key="1">
    <citation type="journal article" date="2004" name="Nucleic Acids Res.">
        <title>The genome sequence of Bacillus cereus ATCC 10987 reveals metabolic adaptations and a large plasmid related to Bacillus anthracis pXO1.</title>
        <authorList>
            <person name="Rasko D.A."/>
            <person name="Ravel J."/>
            <person name="Okstad O.A."/>
            <person name="Helgason E."/>
            <person name="Cer R.Z."/>
            <person name="Jiang L."/>
            <person name="Shores K.A."/>
            <person name="Fouts D.E."/>
            <person name="Tourasse N.J."/>
            <person name="Angiuoli S.V."/>
            <person name="Kolonay J."/>
            <person name="Nelson W.C."/>
            <person name="Kolsto A.-B."/>
            <person name="Fraser C.M."/>
            <person name="Read T.D."/>
        </authorList>
    </citation>
    <scope>NUCLEOTIDE SEQUENCE [LARGE SCALE GENOMIC DNA]</scope>
    <source>
        <strain evidence="4">ATCC 10987 / NRS 248</strain>
    </source>
</reference>
<dbReference type="SUPFAM" id="SSF56281">
    <property type="entry name" value="Metallo-hydrolase/oxidoreductase"/>
    <property type="match status" value="1"/>
</dbReference>
<dbReference type="InterPro" id="IPR036866">
    <property type="entry name" value="RibonucZ/Hydroxyglut_hydro"/>
</dbReference>
<dbReference type="KEGG" id="bca:BCE_2833"/>
<organism evidence="3 4">
    <name type="scientific">Bacillus cereus (strain ATCC 10987 / NRS 248)</name>
    <dbReference type="NCBI Taxonomy" id="222523"/>
    <lineage>
        <taxon>Bacteria</taxon>
        <taxon>Bacillati</taxon>
        <taxon>Bacillota</taxon>
        <taxon>Bacilli</taxon>
        <taxon>Bacillales</taxon>
        <taxon>Bacillaceae</taxon>
        <taxon>Bacillus</taxon>
        <taxon>Bacillus cereus group</taxon>
    </lineage>
</organism>
<dbReference type="InterPro" id="IPR052159">
    <property type="entry name" value="Competence_DNA_uptake"/>
</dbReference>
<dbReference type="InterPro" id="IPR001119">
    <property type="entry name" value="SLH_dom"/>
</dbReference>
<dbReference type="PANTHER" id="PTHR30619">
    <property type="entry name" value="DNA INTERNALIZATION/COMPETENCE PROTEIN COMEC/REC2"/>
    <property type="match status" value="1"/>
</dbReference>
<dbReference type="PROSITE" id="PS51272">
    <property type="entry name" value="SLH"/>
    <property type="match status" value="1"/>
</dbReference>
<dbReference type="EMBL" id="AE017194">
    <property type="protein sequence ID" value="AAS41745.1"/>
    <property type="molecule type" value="Genomic_DNA"/>
</dbReference>
<name>Q736R7_BACC1</name>
<dbReference type="Gene3D" id="3.60.15.10">
    <property type="entry name" value="Ribonuclease Z/Hydroxyacylglutathione hydrolase-like"/>
    <property type="match status" value="1"/>
</dbReference>
<evidence type="ECO:0000313" key="3">
    <source>
        <dbReference type="EMBL" id="AAS41745.1"/>
    </source>
</evidence>
<accession>Q736R7</accession>
<evidence type="ECO:0000256" key="1">
    <source>
        <dbReference type="ARBA" id="ARBA00022729"/>
    </source>
</evidence>